<gene>
    <name evidence="1" type="ORF">CHO01_25540</name>
    <name evidence="2" type="ORF">HNR08_001257</name>
</gene>
<dbReference type="Proteomes" id="UP000321723">
    <property type="component" value="Unassembled WGS sequence"/>
</dbReference>
<evidence type="ECO:0000313" key="2">
    <source>
        <dbReference type="EMBL" id="MBB5472521.1"/>
    </source>
</evidence>
<evidence type="ECO:0000313" key="3">
    <source>
        <dbReference type="Proteomes" id="UP000321723"/>
    </source>
</evidence>
<reference evidence="2 4" key="2">
    <citation type="submission" date="2020-08" db="EMBL/GenBank/DDBJ databases">
        <title>Sequencing the genomes of 1000 actinobacteria strains.</title>
        <authorList>
            <person name="Klenk H.-P."/>
        </authorList>
    </citation>
    <scope>NUCLEOTIDE SEQUENCE [LARGE SCALE GENOMIC DNA]</scope>
    <source>
        <strain evidence="2 4">DSM 9581</strain>
    </source>
</reference>
<accession>A0A511FHZ4</accession>
<evidence type="ECO:0000313" key="1">
    <source>
        <dbReference type="EMBL" id="GEL47438.1"/>
    </source>
</evidence>
<dbReference type="Proteomes" id="UP000564629">
    <property type="component" value="Unassembled WGS sequence"/>
</dbReference>
<name>A0A511FHZ4_9CELL</name>
<dbReference type="EMBL" id="JACHDN010000001">
    <property type="protein sequence ID" value="MBB5472521.1"/>
    <property type="molecule type" value="Genomic_DNA"/>
</dbReference>
<organism evidence="1 3">
    <name type="scientific">Cellulomonas hominis</name>
    <dbReference type="NCBI Taxonomy" id="156981"/>
    <lineage>
        <taxon>Bacteria</taxon>
        <taxon>Bacillati</taxon>
        <taxon>Actinomycetota</taxon>
        <taxon>Actinomycetes</taxon>
        <taxon>Micrococcales</taxon>
        <taxon>Cellulomonadaceae</taxon>
        <taxon>Cellulomonas</taxon>
    </lineage>
</organism>
<dbReference type="RefSeq" id="WP_146838530.1">
    <property type="nucleotide sequence ID" value="NZ_BJVQ01000037.1"/>
</dbReference>
<protein>
    <submittedName>
        <fullName evidence="1">Uncharacterized protein</fullName>
    </submittedName>
</protein>
<comment type="caution">
    <text evidence="1">The sequence shown here is derived from an EMBL/GenBank/DDBJ whole genome shotgun (WGS) entry which is preliminary data.</text>
</comment>
<proteinExistence type="predicted"/>
<dbReference type="AlphaFoldDB" id="A0A511FHZ4"/>
<reference evidence="1 3" key="1">
    <citation type="submission" date="2019-07" db="EMBL/GenBank/DDBJ databases">
        <title>Whole genome shotgun sequence of Cellulomonas hominis NBRC 16055.</title>
        <authorList>
            <person name="Hosoyama A."/>
            <person name="Uohara A."/>
            <person name="Ohji S."/>
            <person name="Ichikawa N."/>
        </authorList>
    </citation>
    <scope>NUCLEOTIDE SEQUENCE [LARGE SCALE GENOMIC DNA]</scope>
    <source>
        <strain evidence="1 3">NBRC 16055</strain>
    </source>
</reference>
<evidence type="ECO:0000313" key="4">
    <source>
        <dbReference type="Proteomes" id="UP000564629"/>
    </source>
</evidence>
<dbReference type="EMBL" id="BJVQ01000037">
    <property type="protein sequence ID" value="GEL47438.1"/>
    <property type="molecule type" value="Genomic_DNA"/>
</dbReference>
<sequence>MTALTRREQALLLDTIGPGWMLAWMLLDDAGIDHVRASWLGGHVRSLRSGIADDGRTFFQVGKRGVAIGKIEPEPAAFVAAETITWASIRAYRASVPASVMAEIAAARRASAEHAYTSYPKFEPPADPAAYSDAYFEHQRALADPWYAESNRLTRALADAVLRAFPLAAAPVADDEPLDLLALLAQLEGVPA</sequence>
<keyword evidence="3" id="KW-1185">Reference proteome</keyword>